<keyword evidence="1" id="KW-1133">Transmembrane helix</keyword>
<gene>
    <name evidence="2" type="ORF">MIP_07768</name>
</gene>
<protein>
    <submittedName>
        <fullName evidence="2">Uncharacterized protein</fullName>
    </submittedName>
</protein>
<reference evidence="2 3" key="1">
    <citation type="journal article" date="2007" name="PLoS ONE">
        <title>Molecular analysis of a leprosy immunotherapeutic bacillus provides insights into Mycobacterium evolution.</title>
        <authorList>
            <person name="Ahmed N."/>
            <person name="Saini V."/>
            <person name="Raghuvanshi S."/>
            <person name="Khurana J.P."/>
            <person name="Tyagi A.K."/>
            <person name="Tyagi A.K."/>
            <person name="Hasnain S.E."/>
        </authorList>
    </citation>
    <scope>NUCLEOTIDE SEQUENCE [LARGE SCALE GENOMIC DNA]</scope>
    <source>
        <strain evidence="2">MTCC 9506</strain>
    </source>
</reference>
<dbReference type="KEGG" id="mid:MIP_07768"/>
<proteinExistence type="predicted"/>
<name>J9WIW5_MYCIP</name>
<dbReference type="EMBL" id="CP002275">
    <property type="protein sequence ID" value="AFS17214.1"/>
    <property type="molecule type" value="Genomic_DNA"/>
</dbReference>
<feature type="transmembrane region" description="Helical" evidence="1">
    <location>
        <begin position="66"/>
        <end position="90"/>
    </location>
</feature>
<keyword evidence="1" id="KW-0812">Transmembrane</keyword>
<feature type="transmembrane region" description="Helical" evidence="1">
    <location>
        <begin position="35"/>
        <end position="54"/>
    </location>
</feature>
<accession>J9WIW5</accession>
<feature type="transmembrane region" description="Helical" evidence="1">
    <location>
        <begin position="12"/>
        <end position="29"/>
    </location>
</feature>
<dbReference type="Proteomes" id="UP000007329">
    <property type="component" value="Chromosome"/>
</dbReference>
<reference evidence="2 3" key="2">
    <citation type="journal article" date="2012" name="Nucleic Acids Res.">
        <title>Massive gene acquisitions in Mycobacterium indicus pranii provide a perspective on mycobacterial evolution.</title>
        <authorList>
            <person name="Saini V."/>
            <person name="Raghuvanshi S."/>
            <person name="Khurana J.P."/>
            <person name="Ahmed N."/>
            <person name="Hasnain S.E."/>
            <person name="Tyagi A.K."/>
            <person name="Tyagi A.K."/>
        </authorList>
    </citation>
    <scope>NUCLEOTIDE SEQUENCE [LARGE SCALE GENOMIC DNA]</scope>
    <source>
        <strain evidence="3">DSM 45239 / MTCC 9506</strain>
    </source>
</reference>
<evidence type="ECO:0000313" key="2">
    <source>
        <dbReference type="EMBL" id="AFS17214.1"/>
    </source>
</evidence>
<sequence>MSADRYGPRTFSLVLVHIFVVELATWLLMPYSIVFVLPVVLVYMAIAAFLAWAWPSGAVGRLGRAMFIGSLSGPLSLILFGTAFAIAHAIGPL</sequence>
<organism evidence="2 3">
    <name type="scientific">Mycobacterium indicus pranii (strain DSM 45239 / MTCC 9506)</name>
    <dbReference type="NCBI Taxonomy" id="1232724"/>
    <lineage>
        <taxon>Bacteria</taxon>
        <taxon>Bacillati</taxon>
        <taxon>Actinomycetota</taxon>
        <taxon>Actinomycetes</taxon>
        <taxon>Mycobacteriales</taxon>
        <taxon>Mycobacteriaceae</taxon>
        <taxon>Mycobacterium</taxon>
        <taxon>Mycobacterium avium complex (MAC)</taxon>
    </lineage>
</organism>
<dbReference type="AlphaFoldDB" id="J9WIW5"/>
<dbReference type="HOGENOM" id="CLU_2494600_0_0_11"/>
<evidence type="ECO:0000313" key="3">
    <source>
        <dbReference type="Proteomes" id="UP000007329"/>
    </source>
</evidence>
<dbReference type="PATRIC" id="fig|1232724.3.peg.5262"/>
<keyword evidence="1" id="KW-0472">Membrane</keyword>
<evidence type="ECO:0000256" key="1">
    <source>
        <dbReference type="SAM" id="Phobius"/>
    </source>
</evidence>